<dbReference type="Pfam" id="PF00890">
    <property type="entry name" value="FAD_binding_2"/>
    <property type="match status" value="1"/>
</dbReference>
<dbReference type="OrthoDB" id="9806724at2"/>
<evidence type="ECO:0000259" key="14">
    <source>
        <dbReference type="Pfam" id="PF00890"/>
    </source>
</evidence>
<dbReference type="InterPro" id="IPR015939">
    <property type="entry name" value="Fum_Rdtase/Succ_DH_flav-like_C"/>
</dbReference>
<dbReference type="PANTHER" id="PTHR11632">
    <property type="entry name" value="SUCCINATE DEHYDROGENASE 2 FLAVOPROTEIN SUBUNIT"/>
    <property type="match status" value="1"/>
</dbReference>
<dbReference type="GO" id="GO:0009055">
    <property type="term" value="F:electron transfer activity"/>
    <property type="evidence" value="ECO:0007669"/>
    <property type="project" value="TreeGrafter"/>
</dbReference>
<dbReference type="NCBIfam" id="TIGR01811">
    <property type="entry name" value="sdhA_Bsu"/>
    <property type="match status" value="1"/>
</dbReference>
<dbReference type="Pfam" id="PF02910">
    <property type="entry name" value="Succ_DH_flav_C"/>
    <property type="match status" value="1"/>
</dbReference>
<evidence type="ECO:0000256" key="1">
    <source>
        <dbReference type="ARBA" id="ARBA00001974"/>
    </source>
</evidence>
<dbReference type="GO" id="GO:0008177">
    <property type="term" value="F:succinate dehydrogenase (quinone) activity"/>
    <property type="evidence" value="ECO:0007669"/>
    <property type="project" value="UniProtKB-EC"/>
</dbReference>
<dbReference type="FunFam" id="3.50.50.60:FF:000009">
    <property type="entry name" value="Succinate dehydrogenase flavoprotein subunit"/>
    <property type="match status" value="1"/>
</dbReference>
<dbReference type="Gene3D" id="3.90.700.10">
    <property type="entry name" value="Succinate dehydrogenase/fumarate reductase flavoprotein, catalytic domain"/>
    <property type="match status" value="1"/>
</dbReference>
<feature type="active site" description="Proton acceptor" evidence="13">
    <location>
        <position position="337"/>
    </location>
</feature>
<dbReference type="SUPFAM" id="SSF51905">
    <property type="entry name" value="FAD/NAD(P)-binding domain"/>
    <property type="match status" value="1"/>
</dbReference>
<comment type="subcellular location">
    <subcellularLocation>
        <location evidence="2">Cell membrane</location>
        <topology evidence="2">Peripheral membrane protein</topology>
        <orientation evidence="2">Cytoplasmic side</orientation>
    </subcellularLocation>
</comment>
<protein>
    <recommendedName>
        <fullName evidence="4">succinate dehydrogenase</fullName>
        <ecNumber evidence="4">1.3.5.1</ecNumber>
    </recommendedName>
</protein>
<gene>
    <name evidence="16" type="primary">sdhA</name>
    <name evidence="16" type="ORF">ASU33_19120</name>
</gene>
<keyword evidence="8" id="KW-0274">FAD</keyword>
<evidence type="ECO:0000256" key="11">
    <source>
        <dbReference type="ARBA" id="ARBA00023136"/>
    </source>
</evidence>
<dbReference type="FunFam" id="3.90.700.10:FF:000006">
    <property type="entry name" value="Succinate dehydrogenase flavoprotein subunit"/>
    <property type="match status" value="1"/>
</dbReference>
<evidence type="ECO:0000256" key="12">
    <source>
        <dbReference type="ARBA" id="ARBA00049220"/>
    </source>
</evidence>
<dbReference type="GO" id="GO:0050660">
    <property type="term" value="F:flavin adenine dinucleotide binding"/>
    <property type="evidence" value="ECO:0007669"/>
    <property type="project" value="TreeGrafter"/>
</dbReference>
<comment type="cofactor">
    <cofactor evidence="1">
        <name>FAD</name>
        <dbReference type="ChEBI" id="CHEBI:57692"/>
    </cofactor>
</comment>
<name>A0A9X0HPK0_SOLP1</name>
<dbReference type="RefSeq" id="WP_059068115.1">
    <property type="nucleotide sequence ID" value="NZ_LNAL01000003.1"/>
</dbReference>
<evidence type="ECO:0000313" key="17">
    <source>
        <dbReference type="Proteomes" id="UP000054223"/>
    </source>
</evidence>
<dbReference type="Gene3D" id="3.50.50.60">
    <property type="entry name" value="FAD/NAD(P)-binding domain"/>
    <property type="match status" value="1"/>
</dbReference>
<dbReference type="InterPro" id="IPR003953">
    <property type="entry name" value="FAD-dep_OxRdtase_2_FAD-bd"/>
</dbReference>
<comment type="caution">
    <text evidence="16">The sequence shown here is derived from an EMBL/GenBank/DDBJ whole genome shotgun (WGS) entry which is preliminary data.</text>
</comment>
<dbReference type="GO" id="GO:0005886">
    <property type="term" value="C:plasma membrane"/>
    <property type="evidence" value="ECO:0007669"/>
    <property type="project" value="UniProtKB-SubCell"/>
</dbReference>
<evidence type="ECO:0000256" key="13">
    <source>
        <dbReference type="PIRSR" id="PIRSR630664-50"/>
    </source>
</evidence>
<evidence type="ECO:0000256" key="2">
    <source>
        <dbReference type="ARBA" id="ARBA00004413"/>
    </source>
</evidence>
<feature type="domain" description="Fumarate reductase/succinate dehydrogenase flavoprotein-like C-terminal" evidence="15">
    <location>
        <begin position="509"/>
        <end position="643"/>
    </location>
</feature>
<dbReference type="InterPro" id="IPR030664">
    <property type="entry name" value="SdhA/FrdA/AprA"/>
</dbReference>
<evidence type="ECO:0000256" key="10">
    <source>
        <dbReference type="ARBA" id="ARBA00023002"/>
    </source>
</evidence>
<evidence type="ECO:0000256" key="5">
    <source>
        <dbReference type="ARBA" id="ARBA00022448"/>
    </source>
</evidence>
<accession>A0A9X0HPK0</accession>
<keyword evidence="9" id="KW-0249">Electron transport</keyword>
<keyword evidence="6" id="KW-1003">Cell membrane</keyword>
<sequence>MKLEAKIPEGPLAEKWEKHKFNVKLVNPANKRKYDVIVVGTGLAGASAAASLAELGYNVKAFSFHDSPRRAHSIAAQGGINAAKNYQNDGDSVYRLFYDTIKGGDYRAREANVYRLAQVSVNIIDQCVAQGVPFAREYGGLLANRSFGGAQVSRTFYARGQTGQQLLLGAYSALSRQIAYGKVKMYTRTEMLDLVVVDGQARGIVTRNLITGEIQTHAAHAVLLCTGGYGNVFYLSTNAKYSNATAAWRAHKKGAYFANPCFTQIHPTCIPVSGDYQSKLTLMSESLRNDGRVWVPKTVEMAERLRAGQIRVADIAEEDRDYFLERKYPAFGNLVPRDVASRNAKMMCDEGRGVGQSGLAVFLDFADAIKRNGADWVSQKYGNLFAMYEKITGEDPYQQPMRIYPAVHYTMGGLWVDYNLQTTVPGLYALGECNFSDHGANRLGASALMQGLADGYFVIPYTLGDYLAQTAPKPVTTEHAAFQEAEAQVRERINKLISINGTRTPTEFHKALGHIMWEYCGMARTAEGLRYAKQAIQQLRKEFWTDLKVVGVNEELNQTLEAAGRVADFLELGELMVDDALNRDESCGGHFREEYQTPEGEALRDDENFAYVAAWEYQGDNVPEALHKEDLAFENVKLTQRSYK</sequence>
<dbReference type="EMBL" id="LNAL01000003">
    <property type="protein sequence ID" value="KUG09784.1"/>
    <property type="molecule type" value="Genomic_DNA"/>
</dbReference>
<dbReference type="PRINTS" id="PR00368">
    <property type="entry name" value="FADPNR"/>
</dbReference>
<keyword evidence="10 16" id="KW-0560">Oxidoreductase</keyword>
<dbReference type="Proteomes" id="UP000054223">
    <property type="component" value="Unassembled WGS sequence"/>
</dbReference>
<dbReference type="Gene3D" id="1.20.58.100">
    <property type="entry name" value="Fumarate reductase/succinate dehydrogenase flavoprotein-like, C-terminal domain"/>
    <property type="match status" value="1"/>
</dbReference>
<comment type="catalytic activity">
    <reaction evidence="12">
        <text>a quinone + succinate = fumarate + a quinol</text>
        <dbReference type="Rhea" id="RHEA:40523"/>
        <dbReference type="ChEBI" id="CHEBI:24646"/>
        <dbReference type="ChEBI" id="CHEBI:29806"/>
        <dbReference type="ChEBI" id="CHEBI:30031"/>
        <dbReference type="ChEBI" id="CHEBI:132124"/>
        <dbReference type="EC" id="1.3.5.1"/>
    </reaction>
</comment>
<dbReference type="GO" id="GO:0009061">
    <property type="term" value="P:anaerobic respiration"/>
    <property type="evidence" value="ECO:0007669"/>
    <property type="project" value="TreeGrafter"/>
</dbReference>
<dbReference type="PANTHER" id="PTHR11632:SF53">
    <property type="entry name" value="SUCCINATE DEHYDROGENASE FLAVOPROTEIN SUBUNIT"/>
    <property type="match status" value="1"/>
</dbReference>
<keyword evidence="11" id="KW-0472">Membrane</keyword>
<dbReference type="AlphaFoldDB" id="A0A9X0HPK0"/>
<dbReference type="InterPro" id="IPR037099">
    <property type="entry name" value="Fum_R/Succ_DH_flav-like_C_sf"/>
</dbReference>
<dbReference type="NCBIfam" id="NF005749">
    <property type="entry name" value="PRK07573.1"/>
    <property type="match status" value="1"/>
</dbReference>
<reference evidence="16 17" key="1">
    <citation type="submission" date="2015-11" db="EMBL/GenBank/DDBJ databases">
        <title>Solirubrum puertoriconensis gen. nov. an environmental bacteria isolated in Puerto Rico.</title>
        <authorList>
            <person name="Cuebas-Irizarry M.F."/>
            <person name="Montalvo-Rodriguez R."/>
        </authorList>
    </citation>
    <scope>NUCLEOTIDE SEQUENCE [LARGE SCALE GENOMIC DNA]</scope>
    <source>
        <strain evidence="16 17">MC1A</strain>
    </source>
</reference>
<evidence type="ECO:0000256" key="8">
    <source>
        <dbReference type="ARBA" id="ARBA00022827"/>
    </source>
</evidence>
<evidence type="ECO:0000256" key="4">
    <source>
        <dbReference type="ARBA" id="ARBA00012792"/>
    </source>
</evidence>
<keyword evidence="7" id="KW-0285">Flavoprotein</keyword>
<dbReference type="InterPro" id="IPR011280">
    <property type="entry name" value="Succ_DH/Fum_Rdt_flav_su"/>
</dbReference>
<proteinExistence type="inferred from homology"/>
<dbReference type="FunFam" id="1.20.58.100:FF:000003">
    <property type="entry name" value="Succinate dehydrogenase flavoprotein subunit"/>
    <property type="match status" value="1"/>
</dbReference>
<dbReference type="EC" id="1.3.5.1" evidence="4"/>
<evidence type="ECO:0000256" key="7">
    <source>
        <dbReference type="ARBA" id="ARBA00022630"/>
    </source>
</evidence>
<evidence type="ECO:0000313" key="16">
    <source>
        <dbReference type="EMBL" id="KUG09784.1"/>
    </source>
</evidence>
<evidence type="ECO:0000256" key="6">
    <source>
        <dbReference type="ARBA" id="ARBA00022475"/>
    </source>
</evidence>
<keyword evidence="17" id="KW-1185">Reference proteome</keyword>
<dbReference type="InterPro" id="IPR027477">
    <property type="entry name" value="Succ_DH/fumarate_Rdtase_cat_sf"/>
</dbReference>
<evidence type="ECO:0000256" key="9">
    <source>
        <dbReference type="ARBA" id="ARBA00022982"/>
    </source>
</evidence>
<organism evidence="16 17">
    <name type="scientific">Solirubrum puertoriconensis</name>
    <dbReference type="NCBI Taxonomy" id="1751427"/>
    <lineage>
        <taxon>Bacteria</taxon>
        <taxon>Pseudomonadati</taxon>
        <taxon>Bacteroidota</taxon>
        <taxon>Cytophagia</taxon>
        <taxon>Cytophagales</taxon>
    </lineage>
</organism>
<evidence type="ECO:0000259" key="15">
    <source>
        <dbReference type="Pfam" id="PF02910"/>
    </source>
</evidence>
<dbReference type="SUPFAM" id="SSF56425">
    <property type="entry name" value="Succinate dehydrogenase/fumarate reductase flavoprotein, catalytic domain"/>
    <property type="match status" value="1"/>
</dbReference>
<dbReference type="SUPFAM" id="SSF46977">
    <property type="entry name" value="Succinate dehydrogenase/fumarate reductase flavoprotein C-terminal domain"/>
    <property type="match status" value="1"/>
</dbReference>
<dbReference type="InterPro" id="IPR036188">
    <property type="entry name" value="FAD/NAD-bd_sf"/>
</dbReference>
<evidence type="ECO:0000256" key="3">
    <source>
        <dbReference type="ARBA" id="ARBA00008040"/>
    </source>
</evidence>
<feature type="domain" description="FAD-dependent oxidoreductase 2 FAD-binding" evidence="14">
    <location>
        <begin position="35"/>
        <end position="448"/>
    </location>
</feature>
<comment type="similarity">
    <text evidence="3">Belongs to the FAD-dependent oxidoreductase 2 family. FRD/SDH subfamily.</text>
</comment>
<keyword evidence="5" id="KW-0813">Transport</keyword>